<dbReference type="InterPro" id="IPR039542">
    <property type="entry name" value="Erv_N"/>
</dbReference>
<dbReference type="GO" id="GO:0030134">
    <property type="term" value="C:COPII-coated ER to Golgi transport vesicle"/>
    <property type="evidence" value="ECO:0007669"/>
    <property type="project" value="TreeGrafter"/>
</dbReference>
<dbReference type="Pfam" id="PF13850">
    <property type="entry name" value="ERGIC_N"/>
    <property type="match status" value="1"/>
</dbReference>
<keyword evidence="3 6" id="KW-0812">Transmembrane</keyword>
<accession>A0A1R1XJ92</accession>
<dbReference type="PANTHER" id="PTHR10984:SF25">
    <property type="entry name" value="ENDOPLASMIC RETICULUM-GOLGI INTERMEDIATE COMPARTMENT PROTEIN 3"/>
    <property type="match status" value="1"/>
</dbReference>
<dbReference type="OrthoDB" id="270930at2759"/>
<dbReference type="Pfam" id="PF07970">
    <property type="entry name" value="COPIIcoated_ERV"/>
    <property type="match status" value="1"/>
</dbReference>
<feature type="domain" description="Endoplasmic reticulum vesicle transporter N-terminal" evidence="8">
    <location>
        <begin position="12"/>
        <end position="100"/>
    </location>
</feature>
<comment type="caution">
    <text evidence="9">The sequence shown here is derived from an EMBL/GenBank/DDBJ whole genome shotgun (WGS) entry which is preliminary data.</text>
</comment>
<sequence length="383" mass="42776">MAREKGLFSKIQAFDAYAKTMDDFKVRTISGAVVTVISVLTVLVLLTSEYRNYKSINMVSELIVDKQRMEKMKIQLDITFHKAPCALLGLDIMDSTGEHQINSFHNVATTRLLADGSINKTPKEFPVLEDDKSKDPKYCGSCYGGVPPANGCCNTCAEVQEAYQKQAWSFVDPLKIEQCVRERYVEKIKSQEGEGCRLVGSVEINKVSGNFHVMAGETIKKNNMHAHIVHDYMPQNFDFSHTINKLTFGDDLANIKNPLDGVSKMAEIKNTKYQYFTKVVGTEARYLNGKRVDSNQFSVTEHSSGVPDSKLRSTNTNNHGFFVIFEISPMRIILTEHSRSLSSFISTCLAIIGSIFTVAGLIDSFIFRAENAIAHKLQIGKQA</sequence>
<feature type="domain" description="Endoplasmic reticulum vesicle transporter C-terminal" evidence="7">
    <location>
        <begin position="142"/>
        <end position="363"/>
    </location>
</feature>
<evidence type="ECO:0000256" key="2">
    <source>
        <dbReference type="ARBA" id="ARBA00005648"/>
    </source>
</evidence>
<comment type="similarity">
    <text evidence="2">Belongs to the ERGIC family.</text>
</comment>
<reference evidence="10" key="1">
    <citation type="submission" date="2017-01" db="EMBL/GenBank/DDBJ databases">
        <authorList>
            <person name="Wang Y."/>
            <person name="White M."/>
            <person name="Kvist S."/>
            <person name="Moncalvo J.-M."/>
        </authorList>
    </citation>
    <scope>NUCLEOTIDE SEQUENCE [LARGE SCALE GENOMIC DNA]</scope>
    <source>
        <strain evidence="10">ID-206-W2</strain>
    </source>
</reference>
<dbReference type="EMBL" id="LSSM01004548">
    <property type="protein sequence ID" value="OMJ14686.1"/>
    <property type="molecule type" value="Genomic_DNA"/>
</dbReference>
<name>A0A1R1XJ92_9FUNG</name>
<dbReference type="AlphaFoldDB" id="A0A1R1XJ92"/>
<evidence type="ECO:0000259" key="8">
    <source>
        <dbReference type="Pfam" id="PF13850"/>
    </source>
</evidence>
<dbReference type="GO" id="GO:0005789">
    <property type="term" value="C:endoplasmic reticulum membrane"/>
    <property type="evidence" value="ECO:0007669"/>
    <property type="project" value="TreeGrafter"/>
</dbReference>
<dbReference type="GO" id="GO:0000139">
    <property type="term" value="C:Golgi membrane"/>
    <property type="evidence" value="ECO:0007669"/>
    <property type="project" value="TreeGrafter"/>
</dbReference>
<evidence type="ECO:0000256" key="4">
    <source>
        <dbReference type="ARBA" id="ARBA00022989"/>
    </source>
</evidence>
<keyword evidence="5 6" id="KW-0472">Membrane</keyword>
<dbReference type="PANTHER" id="PTHR10984">
    <property type="entry name" value="ENDOPLASMIC RETICULUM-GOLGI INTERMEDIATE COMPARTMENT PROTEIN"/>
    <property type="match status" value="1"/>
</dbReference>
<evidence type="ECO:0000256" key="5">
    <source>
        <dbReference type="ARBA" id="ARBA00023136"/>
    </source>
</evidence>
<gene>
    <name evidence="9" type="ORF">AYI69_g8494</name>
</gene>
<feature type="transmembrane region" description="Helical" evidence="6">
    <location>
        <begin position="341"/>
        <end position="362"/>
    </location>
</feature>
<keyword evidence="10" id="KW-1185">Reference proteome</keyword>
<proteinExistence type="inferred from homology"/>
<evidence type="ECO:0000256" key="3">
    <source>
        <dbReference type="ARBA" id="ARBA00022692"/>
    </source>
</evidence>
<evidence type="ECO:0000256" key="1">
    <source>
        <dbReference type="ARBA" id="ARBA00004141"/>
    </source>
</evidence>
<dbReference type="InterPro" id="IPR012936">
    <property type="entry name" value="Erv_C"/>
</dbReference>
<organism evidence="9 10">
    <name type="scientific">Smittium culicis</name>
    <dbReference type="NCBI Taxonomy" id="133412"/>
    <lineage>
        <taxon>Eukaryota</taxon>
        <taxon>Fungi</taxon>
        <taxon>Fungi incertae sedis</taxon>
        <taxon>Zoopagomycota</taxon>
        <taxon>Kickxellomycotina</taxon>
        <taxon>Harpellomycetes</taxon>
        <taxon>Harpellales</taxon>
        <taxon>Legeriomycetaceae</taxon>
        <taxon>Smittium</taxon>
    </lineage>
</organism>
<evidence type="ECO:0000313" key="9">
    <source>
        <dbReference type="EMBL" id="OMJ14686.1"/>
    </source>
</evidence>
<comment type="subcellular location">
    <subcellularLocation>
        <location evidence="1">Membrane</location>
        <topology evidence="1">Multi-pass membrane protein</topology>
    </subcellularLocation>
</comment>
<protein>
    <submittedName>
        <fullName evidence="9">Putative endoplasmic reticulum-Golgi intermediate compartment protein 3</fullName>
    </submittedName>
</protein>
<evidence type="ECO:0000313" key="10">
    <source>
        <dbReference type="Proteomes" id="UP000187429"/>
    </source>
</evidence>
<keyword evidence="4 6" id="KW-1133">Transmembrane helix</keyword>
<evidence type="ECO:0000256" key="6">
    <source>
        <dbReference type="SAM" id="Phobius"/>
    </source>
</evidence>
<dbReference type="InterPro" id="IPR045888">
    <property type="entry name" value="Erv"/>
</dbReference>
<feature type="transmembrane region" description="Helical" evidence="6">
    <location>
        <begin position="29"/>
        <end position="48"/>
    </location>
</feature>
<dbReference type="GO" id="GO:0006888">
    <property type="term" value="P:endoplasmic reticulum to Golgi vesicle-mediated transport"/>
    <property type="evidence" value="ECO:0007669"/>
    <property type="project" value="TreeGrafter"/>
</dbReference>
<dbReference type="Proteomes" id="UP000187429">
    <property type="component" value="Unassembled WGS sequence"/>
</dbReference>
<dbReference type="GO" id="GO:0006890">
    <property type="term" value="P:retrograde vesicle-mediated transport, Golgi to endoplasmic reticulum"/>
    <property type="evidence" value="ECO:0007669"/>
    <property type="project" value="TreeGrafter"/>
</dbReference>
<evidence type="ECO:0000259" key="7">
    <source>
        <dbReference type="Pfam" id="PF07970"/>
    </source>
</evidence>